<dbReference type="GO" id="GO:0003677">
    <property type="term" value="F:DNA binding"/>
    <property type="evidence" value="ECO:0007669"/>
    <property type="project" value="UniProtKB-KW"/>
</dbReference>
<dbReference type="InterPro" id="IPR011109">
    <property type="entry name" value="DNA_bind_recombinase_dom"/>
</dbReference>
<sequence length="178" mass="19792">MVVSATEPHFNMTTPFAPVLIALIGTVAEMEPEAIRERNSSAARHNIRAGRWRGGQPPWGYVSSNASGEWRLVPCPEQVELINEVVARVLSGEPLQRVAHDLTSGAFPPPRVRTEWNVTPLKRSLTSEAMLGYVISGFKPLRNDDGSPIVRAEPILSREVFDRVKVELESRSRRGQEV</sequence>
<dbReference type="AlphaFoldDB" id="A0A1U2BKG1"/>
<dbReference type="Proteomes" id="UP000190074">
    <property type="component" value="Unassembled WGS sequence"/>
</dbReference>
<dbReference type="EMBL" id="FVGW01000001">
    <property type="protein sequence ID" value="SKL45480.1"/>
    <property type="molecule type" value="Genomic_DNA"/>
</dbReference>
<feature type="domain" description="Recombinase" evidence="3">
    <location>
        <begin position="58"/>
        <end position="174"/>
    </location>
</feature>
<dbReference type="InterPro" id="IPR038109">
    <property type="entry name" value="DNA_bind_recomb_sf"/>
</dbReference>
<dbReference type="PROSITE" id="PS51737">
    <property type="entry name" value="RECOMBINASE_DNA_BIND"/>
    <property type="match status" value="1"/>
</dbReference>
<organism evidence="4 5">
    <name type="scientific">Mycobacteroides abscessus subsp. massiliense</name>
    <dbReference type="NCBI Taxonomy" id="1962118"/>
    <lineage>
        <taxon>Bacteria</taxon>
        <taxon>Bacillati</taxon>
        <taxon>Actinomycetota</taxon>
        <taxon>Actinomycetes</taxon>
        <taxon>Mycobacteriales</taxon>
        <taxon>Mycobacteriaceae</taxon>
        <taxon>Mycobacteroides</taxon>
        <taxon>Mycobacteroides abscessus</taxon>
    </lineage>
</organism>
<gene>
    <name evidence="4" type="ORF">SAMEA2259716_00612</name>
</gene>
<keyword evidence="1" id="KW-0238">DNA-binding</keyword>
<evidence type="ECO:0000313" key="5">
    <source>
        <dbReference type="Proteomes" id="UP000190074"/>
    </source>
</evidence>
<accession>A0A1U2BKG1</accession>
<protein>
    <submittedName>
        <fullName evidence="4">Phage Integrase</fullName>
    </submittedName>
</protein>
<evidence type="ECO:0000256" key="1">
    <source>
        <dbReference type="ARBA" id="ARBA00023125"/>
    </source>
</evidence>
<reference evidence="4 5" key="1">
    <citation type="submission" date="2016-11" db="EMBL/GenBank/DDBJ databases">
        <authorList>
            <consortium name="Pathogen Informatics"/>
        </authorList>
    </citation>
    <scope>NUCLEOTIDE SEQUENCE [LARGE SCALE GENOMIC DNA]</scope>
    <source>
        <strain evidence="4 5">911</strain>
    </source>
</reference>
<dbReference type="PANTHER" id="PTHR30461:SF2">
    <property type="entry name" value="SERINE RECOMBINASE PINE-RELATED"/>
    <property type="match status" value="1"/>
</dbReference>
<keyword evidence="2" id="KW-0233">DNA recombination</keyword>
<evidence type="ECO:0000259" key="3">
    <source>
        <dbReference type="PROSITE" id="PS51737"/>
    </source>
</evidence>
<dbReference type="PANTHER" id="PTHR30461">
    <property type="entry name" value="DNA-INVERTASE FROM LAMBDOID PROPHAGE"/>
    <property type="match status" value="1"/>
</dbReference>
<dbReference type="Gene3D" id="3.90.1750.20">
    <property type="entry name" value="Putative Large Serine Recombinase, Chain B, Domain 2"/>
    <property type="match status" value="1"/>
</dbReference>
<dbReference type="InterPro" id="IPR050639">
    <property type="entry name" value="SSR_resolvase"/>
</dbReference>
<name>A0A1U2BKG1_9MYCO</name>
<evidence type="ECO:0000313" key="4">
    <source>
        <dbReference type="EMBL" id="SKL45480.1"/>
    </source>
</evidence>
<evidence type="ECO:0000256" key="2">
    <source>
        <dbReference type="ARBA" id="ARBA00023172"/>
    </source>
</evidence>
<dbReference type="Pfam" id="PF07508">
    <property type="entry name" value="Recombinase"/>
    <property type="match status" value="1"/>
</dbReference>
<proteinExistence type="predicted"/>
<dbReference type="GO" id="GO:0000150">
    <property type="term" value="F:DNA strand exchange activity"/>
    <property type="evidence" value="ECO:0007669"/>
    <property type="project" value="InterPro"/>
</dbReference>